<accession>A0A1E7EUE2</accession>
<sequence length="306" mass="34765">MSTFNLNLDYRTPNTTTTATSTSTANKKTTMKTNRTKTTTTMKKKRSVRLNNTITISEIPHICTYTEYERLSSWYTADDYLLFKLDHEYRCLRYEKERRSTCIKAVQYLMLQAQYNERIYIINSDPRAKKFDLFTQWLSEFYIIHSKECIIAGQQRALENYRVIACVETTMKSPSSSPTTTLLSPTTSKVVSKNHHTSPLILSSSLFLLEPMISNNNTPDNNVNNNNNISNSRILQAAQSLMMVDGGIGGTGVDSNSNSNLNSNNHCKRLSAAIESCPSTVDENTIMPIKRNGRKKARRNSFVCIF</sequence>
<protein>
    <submittedName>
        <fullName evidence="1">Uncharacterized protein</fullName>
    </submittedName>
</protein>
<dbReference type="AlphaFoldDB" id="A0A1E7EUE2"/>
<keyword evidence="2" id="KW-1185">Reference proteome</keyword>
<proteinExistence type="predicted"/>
<dbReference type="Proteomes" id="UP000095751">
    <property type="component" value="Unassembled WGS sequence"/>
</dbReference>
<dbReference type="InParanoid" id="A0A1E7EUE2"/>
<organism evidence="1 2">
    <name type="scientific">Fragilariopsis cylindrus CCMP1102</name>
    <dbReference type="NCBI Taxonomy" id="635003"/>
    <lineage>
        <taxon>Eukaryota</taxon>
        <taxon>Sar</taxon>
        <taxon>Stramenopiles</taxon>
        <taxon>Ochrophyta</taxon>
        <taxon>Bacillariophyta</taxon>
        <taxon>Bacillariophyceae</taxon>
        <taxon>Bacillariophycidae</taxon>
        <taxon>Bacillariales</taxon>
        <taxon>Bacillariaceae</taxon>
        <taxon>Fragilariopsis</taxon>
    </lineage>
</organism>
<reference evidence="1 2" key="1">
    <citation type="submission" date="2016-09" db="EMBL/GenBank/DDBJ databases">
        <title>Extensive genetic diversity and differential bi-allelic expression allows diatom success in the polar Southern Ocean.</title>
        <authorList>
            <consortium name="DOE Joint Genome Institute"/>
            <person name="Mock T."/>
            <person name="Otillar R.P."/>
            <person name="Strauss J."/>
            <person name="Dupont C."/>
            <person name="Frickenhaus S."/>
            <person name="Maumus F."/>
            <person name="Mcmullan M."/>
            <person name="Sanges R."/>
            <person name="Schmutz J."/>
            <person name="Toseland A."/>
            <person name="Valas R."/>
            <person name="Veluchamy A."/>
            <person name="Ward B.J."/>
            <person name="Allen A."/>
            <person name="Barry K."/>
            <person name="Falciatore A."/>
            <person name="Ferrante M."/>
            <person name="Fortunato A.E."/>
            <person name="Gloeckner G."/>
            <person name="Gruber A."/>
            <person name="Hipkin R."/>
            <person name="Janech M."/>
            <person name="Kroth P."/>
            <person name="Leese F."/>
            <person name="Lindquist E."/>
            <person name="Lyon B.R."/>
            <person name="Martin J."/>
            <person name="Mayer C."/>
            <person name="Parker M."/>
            <person name="Quesneville H."/>
            <person name="Raymond J."/>
            <person name="Uhlig C."/>
            <person name="Valentin K.U."/>
            <person name="Worden A.Z."/>
            <person name="Armbrust E.V."/>
            <person name="Bowler C."/>
            <person name="Green B."/>
            <person name="Moulton V."/>
            <person name="Van Oosterhout C."/>
            <person name="Grigoriev I."/>
        </authorList>
    </citation>
    <scope>NUCLEOTIDE SEQUENCE [LARGE SCALE GENOMIC DNA]</scope>
    <source>
        <strain evidence="1 2">CCMP1102</strain>
    </source>
</reference>
<dbReference type="KEGG" id="fcy:FRACYDRAFT_247904"/>
<dbReference type="EMBL" id="KV784374">
    <property type="protein sequence ID" value="OEU09650.1"/>
    <property type="molecule type" value="Genomic_DNA"/>
</dbReference>
<gene>
    <name evidence="1" type="ORF">FRACYDRAFT_247904</name>
</gene>
<evidence type="ECO:0000313" key="2">
    <source>
        <dbReference type="Proteomes" id="UP000095751"/>
    </source>
</evidence>
<evidence type="ECO:0000313" key="1">
    <source>
        <dbReference type="EMBL" id="OEU09650.1"/>
    </source>
</evidence>
<name>A0A1E7EUE2_9STRA</name>